<dbReference type="AlphaFoldDB" id="K2H305"/>
<dbReference type="GO" id="GO:0030983">
    <property type="term" value="F:mismatched DNA binding"/>
    <property type="evidence" value="ECO:0007669"/>
    <property type="project" value="InterPro"/>
</dbReference>
<dbReference type="PANTHER" id="PTHR11361:SF34">
    <property type="entry name" value="DNA MISMATCH REPAIR PROTEIN MSH1, MITOCHONDRIAL"/>
    <property type="match status" value="1"/>
</dbReference>
<dbReference type="Gene3D" id="3.40.50.300">
    <property type="entry name" value="P-loop containing nucleotide triphosphate hydrolases"/>
    <property type="match status" value="2"/>
</dbReference>
<dbReference type="InterPro" id="IPR000432">
    <property type="entry name" value="DNA_mismatch_repair_MutS_C"/>
</dbReference>
<dbReference type="SUPFAM" id="SSF52540">
    <property type="entry name" value="P-loop containing nucleoside triphosphate hydrolases"/>
    <property type="match status" value="1"/>
</dbReference>
<keyword evidence="1" id="KW-0547">Nucleotide-binding</keyword>
<keyword evidence="3" id="KW-0238">DNA-binding</keyword>
<name>K2H305_9BACT</name>
<evidence type="ECO:0000313" key="5">
    <source>
        <dbReference type="EMBL" id="EKE30215.1"/>
    </source>
</evidence>
<proteinExistence type="predicted"/>
<dbReference type="GO" id="GO:0006298">
    <property type="term" value="P:mismatch repair"/>
    <property type="evidence" value="ECO:0007669"/>
    <property type="project" value="InterPro"/>
</dbReference>
<evidence type="ECO:0000256" key="3">
    <source>
        <dbReference type="ARBA" id="ARBA00023125"/>
    </source>
</evidence>
<gene>
    <name evidence="5" type="ORF">ACD_2C00025G0006</name>
</gene>
<evidence type="ECO:0000256" key="2">
    <source>
        <dbReference type="ARBA" id="ARBA00022840"/>
    </source>
</evidence>
<organism evidence="5">
    <name type="scientific">uncultured bacterium</name>
    <name type="common">gcode 4</name>
    <dbReference type="NCBI Taxonomy" id="1234023"/>
    <lineage>
        <taxon>Bacteria</taxon>
        <taxon>environmental samples</taxon>
    </lineage>
</organism>
<evidence type="ECO:0000256" key="1">
    <source>
        <dbReference type="ARBA" id="ARBA00022741"/>
    </source>
</evidence>
<accession>K2H305</accession>
<dbReference type="InterPro" id="IPR027417">
    <property type="entry name" value="P-loop_NTPase"/>
</dbReference>
<evidence type="ECO:0000259" key="4">
    <source>
        <dbReference type="Pfam" id="PF00488"/>
    </source>
</evidence>
<dbReference type="PANTHER" id="PTHR11361">
    <property type="entry name" value="DNA MISMATCH REPAIR PROTEIN MUTS FAMILY MEMBER"/>
    <property type="match status" value="1"/>
</dbReference>
<dbReference type="GO" id="GO:0140664">
    <property type="term" value="F:ATP-dependent DNA damage sensor activity"/>
    <property type="evidence" value="ECO:0007669"/>
    <property type="project" value="InterPro"/>
</dbReference>
<keyword evidence="2" id="KW-0067">ATP-binding</keyword>
<dbReference type="EMBL" id="AMFJ01000025">
    <property type="protein sequence ID" value="EKE30215.1"/>
    <property type="molecule type" value="Genomic_DNA"/>
</dbReference>
<dbReference type="InterPro" id="IPR045076">
    <property type="entry name" value="MutS"/>
</dbReference>
<dbReference type="Pfam" id="PF00488">
    <property type="entry name" value="MutS_V"/>
    <property type="match status" value="1"/>
</dbReference>
<protein>
    <submittedName>
        <fullName evidence="5">DNA mismatch repair protein mutS</fullName>
    </submittedName>
</protein>
<sequence length="1216" mass="147780">MSDTIIQKWNPDNVLSFPVRWIFPESSRLISGILDKSWPPVWTEGYFLDLWLDLFTWKHFRADIKLLTDAPFDLIKLNWKELAIDWYVNIWNLLKCPTTSQEVIKARKAILEKINSLPQKLYNELYDTFLKAKKLYFFDEVFSDFSNLAQVVEELEQSENKPSLDRDDCFFSLLDAFSSWAWSLEEARMAIPRHIQLLRNIPDPFFQKAADEMYSAFEKAKDFKFTDLKAILENDDYEAFGKLRKNLEDFCRVFSDWDWILIVAKWIHDSYLKSSKIIWFDKPETVRWLRDGRILLGWDFEKFMSHIPNDVPKGKKLEVYSGWNWSWKSTWLKSRLALQLFHQTYWYVPALEAELPMREQIIFMNRWGSSYWEDLSAFWNDIKRKLLTFIMDIKKNPLIYLDEFWSTIPENEAFWLIKAIEEYLLEHWTSLIIATHNEKYLNEVLKEKSPVKWLYHFNCKINKSWEMDYRYSIETWRDSAHTLNVFRASWLPSRIINKASWSMLWGILNNEKIEMPYPTILRYSEEEREKMKKTIWGFAWFTRYNDMVKVREGKRWRQRFEIMRKFIPLEWEERPNSWYFDADLFFSAHHPRCLDVRGNLPSFDFKAYSKDDKIRMPKHLHPKNPWDEFIYDSTLQWMVTWWLTKDSKVLLERQKFFEEASRIPYEEVEATYMNINTLLWISSWFLSSNIHSRWMNVKMEDFSRFNKAIWEYFFENLDKSLSYRWIWVVAQWFLDIVEIEIILGNITSDYKNLHKSKFDFLEKTVRLARRHATAERRERKWMWKDWFETSWEAAVKIKKRIEEIFAGLISENWSALPEIMKFIWEDIGSVSKWFDILEMDNLMRDKVASHIDDSWIFRSKTDWRWESISDWMLWMLQIIRAMRWTGNLAKPLMDKMKTLDSTIAHSLANYIEDFTNLPDVEEFVRIVRLKRDQPKKFDEIRYDYRIERNHQWAVFYELNGIFSIVSKIKDLGWTKVEYNSTWDIDIRRMYNPSMEKNGNRQVKNDFRLDSSQSFEILEWATMWGKTMNIQSVQWIMRLAHSIWYVPAEYASLPIFDWMIYIDRILEDEKKQLSAGQNDAKIWAEIIAKVLEQVKNKAKWWRYWFAIDEMISSVPARYQKWLVVAIVDELKRLWQRGQISIHNPELVTSLLNLDSESYEVRHPEIRFDEKWGIIYTYDIIPWRSLDKDWHYSAFSLETAEKLGLPDFIADKVRRWRR</sequence>
<feature type="domain" description="DNA mismatch repair proteins mutS family" evidence="4">
    <location>
        <begin position="321"/>
        <end position="500"/>
    </location>
</feature>
<comment type="caution">
    <text evidence="5">The sequence shown here is derived from an EMBL/GenBank/DDBJ whole genome shotgun (WGS) entry which is preliminary data.</text>
</comment>
<dbReference type="GO" id="GO:0005524">
    <property type="term" value="F:ATP binding"/>
    <property type="evidence" value="ECO:0007669"/>
    <property type="project" value="UniProtKB-KW"/>
</dbReference>
<reference evidence="5" key="1">
    <citation type="journal article" date="2012" name="Science">
        <title>Fermentation, hydrogen, and sulfur metabolism in multiple uncultivated bacterial phyla.</title>
        <authorList>
            <person name="Wrighton K.C."/>
            <person name="Thomas B.C."/>
            <person name="Sharon I."/>
            <person name="Miller C.S."/>
            <person name="Castelle C.J."/>
            <person name="VerBerkmoes N.C."/>
            <person name="Wilkins M.J."/>
            <person name="Hettich R.L."/>
            <person name="Lipton M.S."/>
            <person name="Williams K.H."/>
            <person name="Long P.E."/>
            <person name="Banfield J.F."/>
        </authorList>
    </citation>
    <scope>NUCLEOTIDE SEQUENCE [LARGE SCALE GENOMIC DNA]</scope>
</reference>